<dbReference type="EMBL" id="CP034036">
    <property type="protein sequence ID" value="QCR04904.1"/>
    <property type="molecule type" value="Genomic_DNA"/>
</dbReference>
<reference evidence="4 6" key="2">
    <citation type="submission" date="2018-11" db="EMBL/GenBank/DDBJ databases">
        <title>Genome sequences of Brenneria nigrifluens and Brenneria rubrifaciens.</title>
        <authorList>
            <person name="Poret-Peterson A.T."/>
            <person name="McClean A.E."/>
            <person name="Kluepfel D.A."/>
        </authorList>
    </citation>
    <scope>NUCLEOTIDE SEQUENCE [LARGE SCALE GENOMIC DNA]</scope>
    <source>
        <strain evidence="4 6">ATCC 13028</strain>
    </source>
</reference>
<protein>
    <submittedName>
        <fullName evidence="3">DUF2514 domain-containing protein</fullName>
    </submittedName>
</protein>
<evidence type="ECO:0000256" key="2">
    <source>
        <dbReference type="SAM" id="Phobius"/>
    </source>
</evidence>
<dbReference type="Proteomes" id="UP000295985">
    <property type="component" value="Unassembled WGS sequence"/>
</dbReference>
<keyword evidence="1" id="KW-0175">Coiled coil</keyword>
<keyword evidence="2" id="KW-0472">Membrane</keyword>
<name>A0A2U1UU34_9GAMM</name>
<feature type="coiled-coil region" evidence="1">
    <location>
        <begin position="82"/>
        <end position="109"/>
    </location>
</feature>
<keyword evidence="6" id="KW-1185">Reference proteome</keyword>
<evidence type="ECO:0000313" key="3">
    <source>
        <dbReference type="EMBL" id="PWC25148.1"/>
    </source>
</evidence>
<keyword evidence="2" id="KW-0812">Transmembrane</keyword>
<dbReference type="Pfam" id="PF10721">
    <property type="entry name" value="DUF2514"/>
    <property type="match status" value="1"/>
</dbReference>
<keyword evidence="2" id="KW-1133">Transmembrane helix</keyword>
<dbReference type="EMBL" id="QDKK01000004">
    <property type="protein sequence ID" value="PWC25148.1"/>
    <property type="molecule type" value="Genomic_DNA"/>
</dbReference>
<sequence>MSAIVTALLKKYWKPLALITLVAFLIWGFSHWRYTAGRNDANAAWQHKWDQRDIADAKALEKRQSDERHEERRRQEAINAISTNAQREIEQAQTDAVNAQSAANGLRDTIATIRRQLAASETGRISATAATGATKASTAILLADVLQRADDRAGELAAYADRARVAGLTCERAYDAITGDGNVRP</sequence>
<dbReference type="RefSeq" id="WP_009113095.1">
    <property type="nucleotide sequence ID" value="NZ_CP034036.1"/>
</dbReference>
<evidence type="ECO:0000313" key="4">
    <source>
        <dbReference type="EMBL" id="QCR04904.1"/>
    </source>
</evidence>
<gene>
    <name evidence="3" type="ORF">DDT54_04400</name>
    <name evidence="4" type="ORF">EH206_12365</name>
</gene>
<evidence type="ECO:0000256" key="1">
    <source>
        <dbReference type="SAM" id="Coils"/>
    </source>
</evidence>
<reference evidence="3 5" key="1">
    <citation type="submission" date="2018-04" db="EMBL/GenBank/DDBJ databases">
        <title>Brenneria corticis sp.nov.</title>
        <authorList>
            <person name="Li Y."/>
        </authorList>
    </citation>
    <scope>NUCLEOTIDE SEQUENCE [LARGE SCALE GENOMIC DNA]</scope>
    <source>
        <strain evidence="3 5">LMG 2694</strain>
    </source>
</reference>
<proteinExistence type="predicted"/>
<dbReference type="Proteomes" id="UP000303847">
    <property type="component" value="Chromosome"/>
</dbReference>
<evidence type="ECO:0000313" key="6">
    <source>
        <dbReference type="Proteomes" id="UP000303847"/>
    </source>
</evidence>
<evidence type="ECO:0000313" key="5">
    <source>
        <dbReference type="Proteomes" id="UP000295985"/>
    </source>
</evidence>
<accession>A0A2U1UU34</accession>
<feature type="transmembrane region" description="Helical" evidence="2">
    <location>
        <begin position="12"/>
        <end position="29"/>
    </location>
</feature>
<dbReference type="AlphaFoldDB" id="A0A2U1UU34"/>
<organism evidence="3 5">
    <name type="scientific">Brenneria nigrifluens DSM 30175 = ATCC 13028</name>
    <dbReference type="NCBI Taxonomy" id="1121120"/>
    <lineage>
        <taxon>Bacteria</taxon>
        <taxon>Pseudomonadati</taxon>
        <taxon>Pseudomonadota</taxon>
        <taxon>Gammaproteobacteria</taxon>
        <taxon>Enterobacterales</taxon>
        <taxon>Pectobacteriaceae</taxon>
        <taxon>Brenneria</taxon>
    </lineage>
</organism>
<dbReference type="InterPro" id="IPR019659">
    <property type="entry name" value="DUF2514"/>
</dbReference>
<dbReference type="OrthoDB" id="7033575at2"/>